<evidence type="ECO:0008006" key="8">
    <source>
        <dbReference type="Google" id="ProtNLM"/>
    </source>
</evidence>
<feature type="transmembrane region" description="Helical" evidence="5">
    <location>
        <begin position="195"/>
        <end position="215"/>
    </location>
</feature>
<keyword evidence="7" id="KW-1185">Reference proteome</keyword>
<evidence type="ECO:0000313" key="6">
    <source>
        <dbReference type="EMBL" id="OJJ03974.1"/>
    </source>
</evidence>
<dbReference type="AlphaFoldDB" id="A0A1L9PR15"/>
<dbReference type="InterPro" id="IPR007568">
    <property type="entry name" value="RTA1"/>
</dbReference>
<feature type="transmembrane region" description="Helical" evidence="5">
    <location>
        <begin position="38"/>
        <end position="61"/>
    </location>
</feature>
<dbReference type="OrthoDB" id="3358017at2759"/>
<reference evidence="7" key="1">
    <citation type="journal article" date="2017" name="Genome Biol.">
        <title>Comparative genomics reveals high biological diversity and specific adaptations in the industrially and medically important fungal genus Aspergillus.</title>
        <authorList>
            <person name="de Vries R.P."/>
            <person name="Riley R."/>
            <person name="Wiebenga A."/>
            <person name="Aguilar-Osorio G."/>
            <person name="Amillis S."/>
            <person name="Uchima C.A."/>
            <person name="Anderluh G."/>
            <person name="Asadollahi M."/>
            <person name="Askin M."/>
            <person name="Barry K."/>
            <person name="Battaglia E."/>
            <person name="Bayram O."/>
            <person name="Benocci T."/>
            <person name="Braus-Stromeyer S.A."/>
            <person name="Caldana C."/>
            <person name="Canovas D."/>
            <person name="Cerqueira G.C."/>
            <person name="Chen F."/>
            <person name="Chen W."/>
            <person name="Choi C."/>
            <person name="Clum A."/>
            <person name="Dos Santos R.A."/>
            <person name="Damasio A.R."/>
            <person name="Diallinas G."/>
            <person name="Emri T."/>
            <person name="Fekete E."/>
            <person name="Flipphi M."/>
            <person name="Freyberg S."/>
            <person name="Gallo A."/>
            <person name="Gournas C."/>
            <person name="Habgood R."/>
            <person name="Hainaut M."/>
            <person name="Harispe M.L."/>
            <person name="Henrissat B."/>
            <person name="Hilden K.S."/>
            <person name="Hope R."/>
            <person name="Hossain A."/>
            <person name="Karabika E."/>
            <person name="Karaffa L."/>
            <person name="Karanyi Z."/>
            <person name="Krasevec N."/>
            <person name="Kuo A."/>
            <person name="Kusch H."/>
            <person name="LaButti K."/>
            <person name="Lagendijk E.L."/>
            <person name="Lapidus A."/>
            <person name="Levasseur A."/>
            <person name="Lindquist E."/>
            <person name="Lipzen A."/>
            <person name="Logrieco A.F."/>
            <person name="MacCabe A."/>
            <person name="Maekelae M.R."/>
            <person name="Malavazi I."/>
            <person name="Melin P."/>
            <person name="Meyer V."/>
            <person name="Mielnichuk N."/>
            <person name="Miskei M."/>
            <person name="Molnar A.P."/>
            <person name="Mule G."/>
            <person name="Ngan C.Y."/>
            <person name="Orejas M."/>
            <person name="Orosz E."/>
            <person name="Ouedraogo J.P."/>
            <person name="Overkamp K.M."/>
            <person name="Park H.-S."/>
            <person name="Perrone G."/>
            <person name="Piumi F."/>
            <person name="Punt P.J."/>
            <person name="Ram A.F."/>
            <person name="Ramon A."/>
            <person name="Rauscher S."/>
            <person name="Record E."/>
            <person name="Riano-Pachon D.M."/>
            <person name="Robert V."/>
            <person name="Roehrig J."/>
            <person name="Ruller R."/>
            <person name="Salamov A."/>
            <person name="Salih N.S."/>
            <person name="Samson R.A."/>
            <person name="Sandor E."/>
            <person name="Sanguinetti M."/>
            <person name="Schuetze T."/>
            <person name="Sepcic K."/>
            <person name="Shelest E."/>
            <person name="Sherlock G."/>
            <person name="Sophianopoulou V."/>
            <person name="Squina F.M."/>
            <person name="Sun H."/>
            <person name="Susca A."/>
            <person name="Todd R.B."/>
            <person name="Tsang A."/>
            <person name="Unkles S.E."/>
            <person name="van de Wiele N."/>
            <person name="van Rossen-Uffink D."/>
            <person name="Oliveira J.V."/>
            <person name="Vesth T.C."/>
            <person name="Visser J."/>
            <person name="Yu J.-H."/>
            <person name="Zhou M."/>
            <person name="Andersen M.R."/>
            <person name="Archer D.B."/>
            <person name="Baker S.E."/>
            <person name="Benoit I."/>
            <person name="Brakhage A.A."/>
            <person name="Braus G.H."/>
            <person name="Fischer R."/>
            <person name="Frisvad J.C."/>
            <person name="Goldman G.H."/>
            <person name="Houbraken J."/>
            <person name="Oakley B."/>
            <person name="Pocsi I."/>
            <person name="Scazzocchio C."/>
            <person name="Seiboth B."/>
            <person name="vanKuyk P.A."/>
            <person name="Wortman J."/>
            <person name="Dyer P.S."/>
            <person name="Grigoriev I.V."/>
        </authorList>
    </citation>
    <scope>NUCLEOTIDE SEQUENCE [LARGE SCALE GENOMIC DNA]</scope>
    <source>
        <strain evidence="7">CBS 583.65</strain>
    </source>
</reference>
<dbReference type="Pfam" id="PF04479">
    <property type="entry name" value="RTA1"/>
    <property type="match status" value="1"/>
</dbReference>
<evidence type="ECO:0000256" key="3">
    <source>
        <dbReference type="ARBA" id="ARBA00022989"/>
    </source>
</evidence>
<sequence length="280" mass="31076">MAYKYYNYNPSEGAAIPFAALFGLTTVIHIWQAIRTRTWYLIPFIVGGAFEAIGYLCRFISATETPDWTMKPYVGQSVLILLGPALFAASIYMLLGRIIRVLNAGSISPIRPTWLTKIFVTGDVLSFLLQSGGGGMQASATDASKADMGEKMILGGLFVQILFFSIFIIVSIIFHRRMLSTPLNYIGTELPWSRYLKVLYAVSTLIMVRSVFRVAEYVQGKGGFLQSKEVFIYIFDGALMLICCGVLNVWHPSAIVDGRKDSYKPAEDLEMLRGGAHSAY</sequence>
<organism evidence="6 7">
    <name type="scientific">Aspergillus versicolor CBS 583.65</name>
    <dbReference type="NCBI Taxonomy" id="1036611"/>
    <lineage>
        <taxon>Eukaryota</taxon>
        <taxon>Fungi</taxon>
        <taxon>Dikarya</taxon>
        <taxon>Ascomycota</taxon>
        <taxon>Pezizomycotina</taxon>
        <taxon>Eurotiomycetes</taxon>
        <taxon>Eurotiomycetidae</taxon>
        <taxon>Eurotiales</taxon>
        <taxon>Aspergillaceae</taxon>
        <taxon>Aspergillus</taxon>
        <taxon>Aspergillus subgen. Nidulantes</taxon>
    </lineage>
</organism>
<gene>
    <name evidence="6" type="ORF">ASPVEDRAFT_30461</name>
</gene>
<keyword evidence="2 5" id="KW-0812">Transmembrane</keyword>
<evidence type="ECO:0000313" key="7">
    <source>
        <dbReference type="Proteomes" id="UP000184073"/>
    </source>
</evidence>
<dbReference type="VEuPathDB" id="FungiDB:ASPVEDRAFT_30461"/>
<accession>A0A1L9PR15</accession>
<proteinExistence type="predicted"/>
<dbReference type="STRING" id="1036611.A0A1L9PR15"/>
<keyword evidence="4 5" id="KW-0472">Membrane</keyword>
<evidence type="ECO:0000256" key="2">
    <source>
        <dbReference type="ARBA" id="ARBA00022692"/>
    </source>
</evidence>
<comment type="subcellular location">
    <subcellularLocation>
        <location evidence="1">Membrane</location>
        <topology evidence="1">Multi-pass membrane protein</topology>
    </subcellularLocation>
</comment>
<dbReference type="Proteomes" id="UP000184073">
    <property type="component" value="Unassembled WGS sequence"/>
</dbReference>
<evidence type="ECO:0000256" key="5">
    <source>
        <dbReference type="SAM" id="Phobius"/>
    </source>
</evidence>
<evidence type="ECO:0000256" key="1">
    <source>
        <dbReference type="ARBA" id="ARBA00004141"/>
    </source>
</evidence>
<dbReference type="GO" id="GO:0016020">
    <property type="term" value="C:membrane"/>
    <property type="evidence" value="ECO:0007669"/>
    <property type="project" value="UniProtKB-SubCell"/>
</dbReference>
<feature type="transmembrane region" description="Helical" evidence="5">
    <location>
        <begin position="152"/>
        <end position="174"/>
    </location>
</feature>
<evidence type="ECO:0000256" key="4">
    <source>
        <dbReference type="ARBA" id="ARBA00023136"/>
    </source>
</evidence>
<name>A0A1L9PR15_ASPVE</name>
<feature type="transmembrane region" description="Helical" evidence="5">
    <location>
        <begin position="230"/>
        <end position="250"/>
    </location>
</feature>
<dbReference type="PANTHER" id="PTHR31465">
    <property type="entry name" value="PROTEIN RTA1-RELATED"/>
    <property type="match status" value="1"/>
</dbReference>
<feature type="transmembrane region" description="Helical" evidence="5">
    <location>
        <begin position="73"/>
        <end position="94"/>
    </location>
</feature>
<dbReference type="PANTHER" id="PTHR31465:SF33">
    <property type="entry name" value="DOMAIN PROTEIN, PUTATIVE (AFU_ORTHOLOGUE AFUA_5G01310)-RELATED"/>
    <property type="match status" value="1"/>
</dbReference>
<dbReference type="EMBL" id="KV878131">
    <property type="protein sequence ID" value="OJJ03974.1"/>
    <property type="molecule type" value="Genomic_DNA"/>
</dbReference>
<keyword evidence="3 5" id="KW-1133">Transmembrane helix</keyword>
<feature type="transmembrane region" description="Helical" evidence="5">
    <location>
        <begin position="14"/>
        <end position="31"/>
    </location>
</feature>
<protein>
    <recommendedName>
        <fullName evidence="8">RTA1 domain protein</fullName>
    </recommendedName>
</protein>
<dbReference type="RefSeq" id="XP_040669736.1">
    <property type="nucleotide sequence ID" value="XM_040810358.1"/>
</dbReference>
<dbReference type="GeneID" id="63725869"/>